<reference evidence="1 2" key="1">
    <citation type="journal article" date="2011" name="Proc. Natl. Acad. Sci. U.S.A.">
        <title>Niche of harmful alga Aureococcus anophagefferens revealed through ecogenomics.</title>
        <authorList>
            <person name="Gobler C.J."/>
            <person name="Berry D.L."/>
            <person name="Dyhrman S.T."/>
            <person name="Wilhelm S.W."/>
            <person name="Salamov A."/>
            <person name="Lobanov A.V."/>
            <person name="Zhang Y."/>
            <person name="Collier J.L."/>
            <person name="Wurch L.L."/>
            <person name="Kustka A.B."/>
            <person name="Dill B.D."/>
            <person name="Shah M."/>
            <person name="VerBerkmoes N.C."/>
            <person name="Kuo A."/>
            <person name="Terry A."/>
            <person name="Pangilinan J."/>
            <person name="Lindquist E.A."/>
            <person name="Lucas S."/>
            <person name="Paulsen I.T."/>
            <person name="Hattenrath-Lehmann T.K."/>
            <person name="Talmage S.C."/>
            <person name="Walker E.A."/>
            <person name="Koch F."/>
            <person name="Burson A.M."/>
            <person name="Marcoval M.A."/>
            <person name="Tang Y.Z."/>
            <person name="Lecleir G.R."/>
            <person name="Coyne K.J."/>
            <person name="Berg G.M."/>
            <person name="Bertrand E.M."/>
            <person name="Saito M.A."/>
            <person name="Gladyshev V.N."/>
            <person name="Grigoriev I.V."/>
        </authorList>
    </citation>
    <scope>NUCLEOTIDE SEQUENCE [LARGE SCALE GENOMIC DNA]</scope>
    <source>
        <strain evidence="2">CCMP 1984</strain>
    </source>
</reference>
<dbReference type="RefSeq" id="XP_009041018.1">
    <property type="nucleotide sequence ID" value="XM_009042770.1"/>
</dbReference>
<name>F0YKT9_AURAN</name>
<dbReference type="AlphaFoldDB" id="F0YKT9"/>
<organism evidence="2">
    <name type="scientific">Aureococcus anophagefferens</name>
    <name type="common">Harmful bloom alga</name>
    <dbReference type="NCBI Taxonomy" id="44056"/>
    <lineage>
        <taxon>Eukaryota</taxon>
        <taxon>Sar</taxon>
        <taxon>Stramenopiles</taxon>
        <taxon>Ochrophyta</taxon>
        <taxon>Pelagophyceae</taxon>
        <taxon>Pelagomonadales</taxon>
        <taxon>Pelagomonadaceae</taxon>
        <taxon>Aureococcus</taxon>
    </lineage>
</organism>
<keyword evidence="2" id="KW-1185">Reference proteome</keyword>
<gene>
    <name evidence="1" type="ORF">AURANDRAFT_67340</name>
</gene>
<evidence type="ECO:0000313" key="2">
    <source>
        <dbReference type="Proteomes" id="UP000002729"/>
    </source>
</evidence>
<dbReference type="KEGG" id="aaf:AURANDRAFT_67340"/>
<accession>F0YKT9</accession>
<sequence>MRLGFSTAAVALVSQERQKGGLPRGADNAARARRFEDVLHANDMAGPFSCQDEGVGTPNDGVERKIIANVDLCRQTVERADRLDGPGGRRYGYANRIASGRDCRVDVETVQNCRVTLLGLGAAPAVHSIEMLARKMRQPLEKGRTVVPAFKERGRGAKAAKEVRTLAHEVKIFCLL</sequence>
<dbReference type="Proteomes" id="UP000002729">
    <property type="component" value="Unassembled WGS sequence"/>
</dbReference>
<dbReference type="InParanoid" id="F0YKT9"/>
<evidence type="ECO:0000313" key="1">
    <source>
        <dbReference type="EMBL" id="EGB04308.1"/>
    </source>
</evidence>
<dbReference type="EMBL" id="GL833153">
    <property type="protein sequence ID" value="EGB04308.1"/>
    <property type="molecule type" value="Genomic_DNA"/>
</dbReference>
<proteinExistence type="predicted"/>
<protein>
    <submittedName>
        <fullName evidence="1">Uncharacterized protein</fullName>
    </submittedName>
</protein>
<dbReference type="GeneID" id="20226196"/>